<dbReference type="EMBL" id="HF920637">
    <property type="protein sequence ID" value="CCV02422.1"/>
    <property type="molecule type" value="Genomic_DNA"/>
</dbReference>
<dbReference type="OrthoDB" id="34176at10239"/>
<accession>A0A068QK70</accession>
<dbReference type="InterPro" id="IPR011009">
    <property type="entry name" value="Kinase-like_dom_sf"/>
</dbReference>
<keyword evidence="1" id="KW-0418">Kinase</keyword>
<dbReference type="RefSeq" id="YP_009046664.1">
    <property type="nucleotide sequence ID" value="NC_024451.1"/>
</dbReference>
<dbReference type="GO" id="GO:0004674">
    <property type="term" value="F:protein serine/threonine kinase activity"/>
    <property type="evidence" value="ECO:0007669"/>
    <property type="project" value="UniProtKB-KW"/>
</dbReference>
<evidence type="ECO:0000313" key="1">
    <source>
        <dbReference type="EMBL" id="CCV02422.1"/>
    </source>
</evidence>
<dbReference type="Proteomes" id="UP000114278">
    <property type="component" value="Segment"/>
</dbReference>
<dbReference type="Gene3D" id="1.10.510.10">
    <property type="entry name" value="Transferase(Phosphotransferase) domain 1"/>
    <property type="match status" value="1"/>
</dbReference>
<organism evidence="1 2">
    <name type="scientific">Armadillidium vulgare iridescent virus</name>
    <dbReference type="NCBI Taxonomy" id="72201"/>
    <lineage>
        <taxon>Viruses</taxon>
        <taxon>Varidnaviria</taxon>
        <taxon>Bamfordvirae</taxon>
        <taxon>Nucleocytoviricota</taxon>
        <taxon>Megaviricetes</taxon>
        <taxon>Pimascovirales</taxon>
        <taxon>Pimascovirales incertae sedis</taxon>
        <taxon>Iridoviridae</taxon>
        <taxon>Betairidovirinae</taxon>
        <taxon>Iridovirus</taxon>
        <taxon>Iridovirus armadillidium1</taxon>
        <taxon>Invertebrate iridescent virus 31</taxon>
    </lineage>
</organism>
<proteinExistence type="predicted"/>
<sequence length="279" mass="32666">MKTMVRSLFSNLEHMIPDGNDTNSTLLEDCYKINTKDCSWRTPQDLKCKKILKNESWREKGNYDCVMKIYDKKNLKFNNMRKVSVSTDAYYSFVANDIEGVQKLVDYLEDDDNVYLVYQNTPDKSQNLKTFIAKKYAKKILVDGKKVPYENVSIEVFRKITITLLELFNHGIVNKSLTPENIAIDSSFKPLLINFKFSNIPENEHKKEWESLMNQIGLLLFELWMGHSLEDVKDLQFFLSSNEDIAIPDPISEFLQKTLNGSIKHTDFYKLFDKFFDKI</sequence>
<evidence type="ECO:0000313" key="2">
    <source>
        <dbReference type="Proteomes" id="UP000114278"/>
    </source>
</evidence>
<reference evidence="1 2" key="1">
    <citation type="journal article" date="2014" name="J. Gen. Virol.">
        <title>Genome sequence of a crustacean iridovirus, IIV31, isolated from the pill bug, Armadillidium vulgare.</title>
        <authorList>
            <person name="Piegu B."/>
            <person name="Guizard S."/>
            <person name="Yeping T."/>
            <person name="Cruaud C."/>
            <person name="Asgari S."/>
            <person name="Bideshi D.K."/>
            <person name="Federici B.A."/>
            <person name="Bigot Y."/>
        </authorList>
    </citation>
    <scope>NUCLEOTIDE SEQUENCE [LARGE SCALE GENOMIC DNA]</scope>
</reference>
<keyword evidence="1" id="KW-0723">Serine/threonine-protein kinase</keyword>
<dbReference type="KEGG" id="vg:19738634"/>
<keyword evidence="2" id="KW-1185">Reference proteome</keyword>
<protein>
    <submittedName>
        <fullName evidence="1">Non-specific serine/threonine protein kinase</fullName>
    </submittedName>
</protein>
<keyword evidence="1" id="KW-0808">Transferase</keyword>
<dbReference type="SUPFAM" id="SSF56112">
    <property type="entry name" value="Protein kinase-like (PK-like)"/>
    <property type="match status" value="1"/>
</dbReference>
<gene>
    <name evidence="1" type="primary">050L</name>
    <name evidence="1" type="ORF">IIV31_050L</name>
</gene>
<name>A0A068QK70_9VIRU</name>
<dbReference type="GeneID" id="19738634"/>